<reference evidence="3" key="1">
    <citation type="journal article" date="2023" name="IMA Fungus">
        <title>Comparative genomic study of the Penicillium genus elucidates a diverse pangenome and 15 lateral gene transfer events.</title>
        <authorList>
            <person name="Petersen C."/>
            <person name="Sorensen T."/>
            <person name="Nielsen M.R."/>
            <person name="Sondergaard T.E."/>
            <person name="Sorensen J.L."/>
            <person name="Fitzpatrick D.A."/>
            <person name="Frisvad J.C."/>
            <person name="Nielsen K.L."/>
        </authorList>
    </citation>
    <scope>NUCLEOTIDE SEQUENCE</scope>
    <source>
        <strain evidence="3">IBT 15450</strain>
    </source>
</reference>
<accession>A0AAD6I415</accession>
<dbReference type="AlphaFoldDB" id="A0AAD6I415"/>
<dbReference type="PANTHER" id="PTHR13774">
    <property type="entry name" value="PHENAZINE BIOSYNTHESIS PROTEIN"/>
    <property type="match status" value="1"/>
</dbReference>
<dbReference type="GO" id="GO:0016853">
    <property type="term" value="F:isomerase activity"/>
    <property type="evidence" value="ECO:0007669"/>
    <property type="project" value="UniProtKB-KW"/>
</dbReference>
<dbReference type="PANTHER" id="PTHR13774:SF39">
    <property type="entry name" value="BIOSYNTHESIS PROTEIN, PUTATIVE-RELATED"/>
    <property type="match status" value="1"/>
</dbReference>
<comment type="caution">
    <text evidence="3">The sequence shown here is derived from an EMBL/GenBank/DDBJ whole genome shotgun (WGS) entry which is preliminary data.</text>
</comment>
<gene>
    <name evidence="3" type="ORF">N7460_010676</name>
</gene>
<evidence type="ECO:0000256" key="1">
    <source>
        <dbReference type="ARBA" id="ARBA00023235"/>
    </source>
</evidence>
<dbReference type="EMBL" id="JAQJZL010000014">
    <property type="protein sequence ID" value="KAJ6030410.1"/>
    <property type="molecule type" value="Genomic_DNA"/>
</dbReference>
<reference evidence="3" key="2">
    <citation type="submission" date="2023-01" db="EMBL/GenBank/DDBJ databases">
        <authorList>
            <person name="Petersen C."/>
        </authorList>
    </citation>
    <scope>NUCLEOTIDE SEQUENCE</scope>
    <source>
        <strain evidence="3">IBT 15450</strain>
    </source>
</reference>
<sequence>MAIESHSLRVFSAGPNGGNPLRVILDAQGMTDNDMQVLAKSHGHECCFILPAPLDSRYDYEFRFWVPDHEMEMCGHATVGAVWLLSKLGMLAKDNLRISTKSGIVEATVSVTSEDEDGCDGEEEGIWVEVSQPPAKMLENVQRQDHIDEILSVLGISKDDLVPSLSIQNAATSRVKTLIPIKSIAALNGLSPQFDHLPSLCDVIGSTGLYPYAVSDLANQAFEARQFPRGAGYEEDAATGIAASALAFGLLENGLVVDFEESVEVEQGFAMGCPSKISVRFRETGGGDVVGCWIGGSAVWDF</sequence>
<dbReference type="Gene3D" id="3.10.310.10">
    <property type="entry name" value="Diaminopimelate Epimerase, Chain A, domain 1"/>
    <property type="match status" value="2"/>
</dbReference>
<protein>
    <submittedName>
        <fullName evidence="3">Uncharacterized protein</fullName>
    </submittedName>
</protein>
<evidence type="ECO:0000313" key="3">
    <source>
        <dbReference type="EMBL" id="KAJ6030410.1"/>
    </source>
</evidence>
<evidence type="ECO:0000313" key="4">
    <source>
        <dbReference type="Proteomes" id="UP001219568"/>
    </source>
</evidence>
<keyword evidence="4" id="KW-1185">Reference proteome</keyword>
<dbReference type="InterPro" id="IPR003719">
    <property type="entry name" value="Phenazine_PhzF-like"/>
</dbReference>
<dbReference type="PIRSF" id="PIRSF016184">
    <property type="entry name" value="PhzC_PhzF"/>
    <property type="match status" value="1"/>
</dbReference>
<dbReference type="SUPFAM" id="SSF54506">
    <property type="entry name" value="Diaminopimelate epimerase-like"/>
    <property type="match status" value="1"/>
</dbReference>
<feature type="active site" evidence="2">
    <location>
        <position position="45"/>
    </location>
</feature>
<keyword evidence="1" id="KW-0413">Isomerase</keyword>
<dbReference type="Proteomes" id="UP001219568">
    <property type="component" value="Unassembled WGS sequence"/>
</dbReference>
<organism evidence="3 4">
    <name type="scientific">Penicillium canescens</name>
    <dbReference type="NCBI Taxonomy" id="5083"/>
    <lineage>
        <taxon>Eukaryota</taxon>
        <taxon>Fungi</taxon>
        <taxon>Dikarya</taxon>
        <taxon>Ascomycota</taxon>
        <taxon>Pezizomycotina</taxon>
        <taxon>Eurotiomycetes</taxon>
        <taxon>Eurotiomycetidae</taxon>
        <taxon>Eurotiales</taxon>
        <taxon>Aspergillaceae</taxon>
        <taxon>Penicillium</taxon>
    </lineage>
</organism>
<dbReference type="GO" id="GO:0005737">
    <property type="term" value="C:cytoplasm"/>
    <property type="evidence" value="ECO:0007669"/>
    <property type="project" value="TreeGrafter"/>
</dbReference>
<name>A0AAD6I415_PENCN</name>
<proteinExistence type="predicted"/>
<dbReference type="Pfam" id="PF02567">
    <property type="entry name" value="PhzC-PhzF"/>
    <property type="match status" value="1"/>
</dbReference>
<dbReference type="NCBIfam" id="TIGR00654">
    <property type="entry name" value="PhzF_family"/>
    <property type="match status" value="1"/>
</dbReference>
<evidence type="ECO:0000256" key="2">
    <source>
        <dbReference type="PIRSR" id="PIRSR016184-1"/>
    </source>
</evidence>